<comment type="caution">
    <text evidence="1">The sequence shown here is derived from an EMBL/GenBank/DDBJ whole genome shotgun (WGS) entry which is preliminary data.</text>
</comment>
<dbReference type="EMBL" id="AXZL01000073">
    <property type="protein sequence ID" value="ESE40049.1"/>
    <property type="molecule type" value="Genomic_DNA"/>
</dbReference>
<accession>A0ABP2Z086</accession>
<dbReference type="Gene3D" id="1.10.340.20">
    <property type="entry name" value="Apc36109-like domain"/>
    <property type="match status" value="1"/>
</dbReference>
<dbReference type="RefSeq" id="WP_023268099.1">
    <property type="nucleotide sequence ID" value="NZ_AXZL01000073.1"/>
</dbReference>
<reference evidence="1 2" key="1">
    <citation type="journal article" date="2013" name="Genome Announc.">
        <title>Draft Genome Sequence of Shewanella decolorationis S12, a Dye-Degrading Bacterium Isolated from a Wastewater Treatment Plant.</title>
        <authorList>
            <person name="Xu M."/>
            <person name="Fang Y."/>
            <person name="Liu J."/>
            <person name="Chen X."/>
            <person name="Sun G."/>
            <person name="Guo J."/>
            <person name="Hua Z."/>
            <person name="Tu Q."/>
            <person name="Wu L."/>
            <person name="Zhou J."/>
            <person name="Liu X."/>
        </authorList>
    </citation>
    <scope>NUCLEOTIDE SEQUENCE [LARGE SCALE GENOMIC DNA]</scope>
    <source>
        <strain evidence="1 2">S12</strain>
    </source>
</reference>
<dbReference type="InterPro" id="IPR023162">
    <property type="entry name" value="Apc36109-like_dom_sf"/>
</dbReference>
<evidence type="ECO:0000313" key="1">
    <source>
        <dbReference type="EMBL" id="ESE40049.1"/>
    </source>
</evidence>
<gene>
    <name evidence="1" type="ORF">SHD_3178</name>
</gene>
<protein>
    <submittedName>
        <fullName evidence="1">Uncharacterized protein</fullName>
    </submittedName>
</protein>
<dbReference type="Proteomes" id="UP000017548">
    <property type="component" value="Unassembled WGS sequence"/>
</dbReference>
<sequence length="98" mass="11114">MGIKLPPDQLALYKRIDEILYHDWDPIGVSGLGGPADEYYGYLPQVFKRALYADDPQEIAEYLTWVTVERMGVSPAKEHDLKIASQILASKRELIHGK</sequence>
<keyword evidence="2" id="KW-1185">Reference proteome</keyword>
<dbReference type="SUPFAM" id="SSF116922">
    <property type="entry name" value="YugE-like"/>
    <property type="match status" value="1"/>
</dbReference>
<organism evidence="1 2">
    <name type="scientific">Shewanella decolorationis S12</name>
    <dbReference type="NCBI Taxonomy" id="1353536"/>
    <lineage>
        <taxon>Bacteria</taxon>
        <taxon>Pseudomonadati</taxon>
        <taxon>Pseudomonadota</taxon>
        <taxon>Gammaproteobacteria</taxon>
        <taxon>Alteromonadales</taxon>
        <taxon>Shewanellaceae</taxon>
        <taxon>Shewanella</taxon>
    </lineage>
</organism>
<name>A0ABP2Z086_9GAMM</name>
<proteinExistence type="predicted"/>
<evidence type="ECO:0000313" key="2">
    <source>
        <dbReference type="Proteomes" id="UP000017548"/>
    </source>
</evidence>